<sequence>MGSWIVLPPGPNEALPLDLKRLWLNRHDKLFNEEPDCLESGGTDVWRPRLDDRRGESKTAPTLLSVLLEGLASGTTLMSDDRPPVGVWHSVGARNGREQQRNHFRWKSRSWGQGVTSFYVSNLPEGTKAIDLKTCFGEYGKVVDSYVAAKKDKTRCLFGFARFEGVKNKVGMEVQLSSVNLNNARLSVNLAKYNKEGKLNNEDEARLKSFPPISQHGQPGGGGAGGAGSEYLGGKSYRSALLRGHVQHSMAMDLELPKEDGEGLSQWYGISVVDGGDWVPMWIGRSDGKLPSDRRTVHSPAVSTHSNSAGEEVVEELHGEHNCMGMGMNIDDIGGPEKSPWMFKFVARKNVDSLAQNDQVSPSIDIFAQSLNAAIGLKPRKRPRTGCREEDPFNLDQFIGAANTSSNSCLRLSLAESVGGGDVGVIIPDLNASMGESLRVRHFEGNPNSTDREGEVSSKEWDQAGYVEQEVEETIKLGTELGIELHHERDQVRATIIGEMEEAVNQ</sequence>
<gene>
    <name evidence="1" type="ORF">L1987_58194</name>
</gene>
<evidence type="ECO:0000313" key="2">
    <source>
        <dbReference type="Proteomes" id="UP001056120"/>
    </source>
</evidence>
<reference evidence="2" key="1">
    <citation type="journal article" date="2022" name="Mol. Ecol. Resour.">
        <title>The genomes of chicory, endive, great burdock and yacon provide insights into Asteraceae palaeo-polyploidization history and plant inulin production.</title>
        <authorList>
            <person name="Fan W."/>
            <person name="Wang S."/>
            <person name="Wang H."/>
            <person name="Wang A."/>
            <person name="Jiang F."/>
            <person name="Liu H."/>
            <person name="Zhao H."/>
            <person name="Xu D."/>
            <person name="Zhang Y."/>
        </authorList>
    </citation>
    <scope>NUCLEOTIDE SEQUENCE [LARGE SCALE GENOMIC DNA]</scope>
    <source>
        <strain evidence="2">cv. Yunnan</strain>
    </source>
</reference>
<dbReference type="EMBL" id="CM042036">
    <property type="protein sequence ID" value="KAI3745092.1"/>
    <property type="molecule type" value="Genomic_DNA"/>
</dbReference>
<name>A0ACB9DFM5_9ASTR</name>
<reference evidence="1 2" key="2">
    <citation type="journal article" date="2022" name="Mol. Ecol. Resour.">
        <title>The genomes of chicory, endive, great burdock and yacon provide insights into Asteraceae paleo-polyploidization history and plant inulin production.</title>
        <authorList>
            <person name="Fan W."/>
            <person name="Wang S."/>
            <person name="Wang H."/>
            <person name="Wang A."/>
            <person name="Jiang F."/>
            <person name="Liu H."/>
            <person name="Zhao H."/>
            <person name="Xu D."/>
            <person name="Zhang Y."/>
        </authorList>
    </citation>
    <scope>NUCLEOTIDE SEQUENCE [LARGE SCALE GENOMIC DNA]</scope>
    <source>
        <strain evidence="2">cv. Yunnan</strain>
        <tissue evidence="1">Leaves</tissue>
    </source>
</reference>
<dbReference type="Proteomes" id="UP001056120">
    <property type="component" value="Linkage Group LG19"/>
</dbReference>
<keyword evidence="2" id="KW-1185">Reference proteome</keyword>
<comment type="caution">
    <text evidence="1">The sequence shown here is derived from an EMBL/GenBank/DDBJ whole genome shotgun (WGS) entry which is preliminary data.</text>
</comment>
<organism evidence="1 2">
    <name type="scientific">Smallanthus sonchifolius</name>
    <dbReference type="NCBI Taxonomy" id="185202"/>
    <lineage>
        <taxon>Eukaryota</taxon>
        <taxon>Viridiplantae</taxon>
        <taxon>Streptophyta</taxon>
        <taxon>Embryophyta</taxon>
        <taxon>Tracheophyta</taxon>
        <taxon>Spermatophyta</taxon>
        <taxon>Magnoliopsida</taxon>
        <taxon>eudicotyledons</taxon>
        <taxon>Gunneridae</taxon>
        <taxon>Pentapetalae</taxon>
        <taxon>asterids</taxon>
        <taxon>campanulids</taxon>
        <taxon>Asterales</taxon>
        <taxon>Asteraceae</taxon>
        <taxon>Asteroideae</taxon>
        <taxon>Heliantheae alliance</taxon>
        <taxon>Millerieae</taxon>
        <taxon>Smallanthus</taxon>
    </lineage>
</organism>
<protein>
    <submittedName>
        <fullName evidence="1">Uncharacterized protein</fullName>
    </submittedName>
</protein>
<proteinExistence type="predicted"/>
<evidence type="ECO:0000313" key="1">
    <source>
        <dbReference type="EMBL" id="KAI3745092.1"/>
    </source>
</evidence>
<accession>A0ACB9DFM5</accession>